<comment type="caution">
    <text evidence="1">The sequence shown here is derived from an EMBL/GenBank/DDBJ whole genome shotgun (WGS) entry which is preliminary data.</text>
</comment>
<reference evidence="1" key="1">
    <citation type="submission" date="2023-06" db="EMBL/GenBank/DDBJ databases">
        <authorList>
            <person name="Kurt Z."/>
        </authorList>
    </citation>
    <scope>NUCLEOTIDE SEQUENCE</scope>
</reference>
<name>A0AA86N3Q5_9EUKA</name>
<dbReference type="EMBL" id="CATOUU010000001">
    <property type="protein sequence ID" value="CAI9912382.1"/>
    <property type="molecule type" value="Genomic_DNA"/>
</dbReference>
<evidence type="ECO:0000313" key="3">
    <source>
        <dbReference type="Proteomes" id="UP001642409"/>
    </source>
</evidence>
<sequence>MIFILSSQIQIIPKLSQTCTNEVLRGNTIVNFCVHRQDASSITINQVVRFQRNRITNLFIDIELIQSSQINIQIYLPTISSFYLFGQTNQIKVLECQLNSTIVEQVEKAAAICTVCNIDIQASTIVFIASGQNISGLVYESLNQIVINQTFIQLRFTAYISAGLAFQVNYILAQFNLIATKIACNNFINSADNGYFVSYIQLQSIQQINISQVYLCTNIISRFGQNVINIQVSGIESQSCSDICNSDYYFYGICIYDFNQFYLGELMSNNTIQCTYPFEFNGYSCFCAIGFELNGTQCISLVDTLTQIKQNLSIIEIKCEQILVLSNSLNTETQNRIIADESLNNSLNLLQNIVIKNQLQLQNNLSEIKDNSLLENQKRISEINSLNISLTTITNDLFNDINIVNNSLNTLNATVSGMSQNNVLNDLTFIYSNLTAINLTIQEIKSNITSLSTQNTEFKVNLMDINASVIQLQTTAIANHTSQQIQLDNIAFNLTSVNNQYYLLQTDMALLDLQTSSKFSNLSRNVSDNAILVSTLKIDTINNFTIQKSLIDTINSDLITINSSITQLKSDLASNSSSFTSLTTNLRADLSTVSSQLQSLQIQAQNNYSTQLLENTKIYTNITDLKTSILQLDNQRQITQNELDTEVVNRGNQYKKLQNQINNIIQALKPKCIDSLVNDLGTTYSVPFYNTALQKCCAAGYGLGGMTDSGKIYFNYICTSAQVPIVISGLITAMQTQIAGFCGAYPCSANIQTSS</sequence>
<evidence type="ECO:0000313" key="1">
    <source>
        <dbReference type="EMBL" id="CAI9912382.1"/>
    </source>
</evidence>
<dbReference type="AlphaFoldDB" id="A0AA86N3Q5"/>
<dbReference type="Proteomes" id="UP001642409">
    <property type="component" value="Unassembled WGS sequence"/>
</dbReference>
<reference evidence="2 3" key="2">
    <citation type="submission" date="2024-07" db="EMBL/GenBank/DDBJ databases">
        <authorList>
            <person name="Akdeniz Z."/>
        </authorList>
    </citation>
    <scope>NUCLEOTIDE SEQUENCE [LARGE SCALE GENOMIC DNA]</scope>
</reference>
<accession>A0AA86N3Q5</accession>
<organism evidence="1">
    <name type="scientific">Hexamita inflata</name>
    <dbReference type="NCBI Taxonomy" id="28002"/>
    <lineage>
        <taxon>Eukaryota</taxon>
        <taxon>Metamonada</taxon>
        <taxon>Diplomonadida</taxon>
        <taxon>Hexamitidae</taxon>
        <taxon>Hexamitinae</taxon>
        <taxon>Hexamita</taxon>
    </lineage>
</organism>
<protein>
    <submittedName>
        <fullName evidence="2">Hypothetical_protein</fullName>
    </submittedName>
</protein>
<gene>
    <name evidence="1" type="ORF">HINF_LOCUS27</name>
    <name evidence="2" type="ORF">HINF_LOCUS57837</name>
</gene>
<evidence type="ECO:0000313" key="2">
    <source>
        <dbReference type="EMBL" id="CAL6076747.1"/>
    </source>
</evidence>
<keyword evidence="3" id="KW-1185">Reference proteome</keyword>
<dbReference type="EMBL" id="CAXDID020000321">
    <property type="protein sequence ID" value="CAL6076747.1"/>
    <property type="molecule type" value="Genomic_DNA"/>
</dbReference>
<proteinExistence type="predicted"/>